<gene>
    <name evidence="1" type="ORF">GCM10011386_30850</name>
</gene>
<evidence type="ECO:0000313" key="2">
    <source>
        <dbReference type="Proteomes" id="UP000597338"/>
    </source>
</evidence>
<protein>
    <recommendedName>
        <fullName evidence="3">DUF1735 domain-containing protein</fullName>
    </recommendedName>
</protein>
<proteinExistence type="predicted"/>
<dbReference type="Proteomes" id="UP000597338">
    <property type="component" value="Unassembled WGS sequence"/>
</dbReference>
<comment type="caution">
    <text evidence="1">The sequence shown here is derived from an EMBL/GenBank/DDBJ whole genome shotgun (WGS) entry which is preliminary data.</text>
</comment>
<evidence type="ECO:0008006" key="3">
    <source>
        <dbReference type="Google" id="ProtNLM"/>
    </source>
</evidence>
<dbReference type="EMBL" id="BMIK01000011">
    <property type="protein sequence ID" value="GGC36544.1"/>
    <property type="molecule type" value="Genomic_DNA"/>
</dbReference>
<dbReference type="Gene3D" id="2.170.15.10">
    <property type="entry name" value="Proaerolysin, chain A, domain 3"/>
    <property type="match status" value="1"/>
</dbReference>
<reference evidence="2" key="1">
    <citation type="journal article" date="2019" name="Int. J. Syst. Evol. Microbiol.">
        <title>The Global Catalogue of Microorganisms (GCM) 10K type strain sequencing project: providing services to taxonomists for standard genome sequencing and annotation.</title>
        <authorList>
            <consortium name="The Broad Institute Genomics Platform"/>
            <consortium name="The Broad Institute Genome Sequencing Center for Infectious Disease"/>
            <person name="Wu L."/>
            <person name="Ma J."/>
        </authorList>
    </citation>
    <scope>NUCLEOTIDE SEQUENCE [LARGE SCALE GENOMIC DNA]</scope>
    <source>
        <strain evidence="2">CGMCC 1.15342</strain>
    </source>
</reference>
<evidence type="ECO:0000313" key="1">
    <source>
        <dbReference type="EMBL" id="GGC36544.1"/>
    </source>
</evidence>
<sequence length="182" mass="20316">MLFSCEKTVYSPDPAKDTHELKTITYTLEAGDKVETFVRPLHSLSYSNHTSIAQKIIIDPLADVLETSQFFSDNARAFQLVDPAETRIAVPVQFNEGVAMLGEPKWSYGNELMQLPPVVNFRDTLNVPANTSVTVTMSVYLNEYNVSYTATFEGKPSGTLTEIKGKWKGVTIANVDKQIQYQ</sequence>
<keyword evidence="2" id="KW-1185">Reference proteome</keyword>
<accession>A0ABQ1MC38</accession>
<name>A0ABQ1MC38_9SPHI</name>
<organism evidence="1 2">
    <name type="scientific">Parapedobacter defluvii</name>
    <dbReference type="NCBI Taxonomy" id="2045106"/>
    <lineage>
        <taxon>Bacteria</taxon>
        <taxon>Pseudomonadati</taxon>
        <taxon>Bacteroidota</taxon>
        <taxon>Sphingobacteriia</taxon>
        <taxon>Sphingobacteriales</taxon>
        <taxon>Sphingobacteriaceae</taxon>
        <taxon>Parapedobacter</taxon>
    </lineage>
</organism>